<keyword evidence="1" id="KW-0812">Transmembrane</keyword>
<organism evidence="2 3">
    <name type="scientific">Acanthosepion pharaonis</name>
    <name type="common">Pharaoh cuttlefish</name>
    <name type="synonym">Sepia pharaonis</name>
    <dbReference type="NCBI Taxonomy" id="158019"/>
    <lineage>
        <taxon>Eukaryota</taxon>
        <taxon>Metazoa</taxon>
        <taxon>Spiralia</taxon>
        <taxon>Lophotrochozoa</taxon>
        <taxon>Mollusca</taxon>
        <taxon>Cephalopoda</taxon>
        <taxon>Coleoidea</taxon>
        <taxon>Decapodiformes</taxon>
        <taxon>Sepiida</taxon>
        <taxon>Sepiina</taxon>
        <taxon>Sepiidae</taxon>
        <taxon>Acanthosepion</taxon>
    </lineage>
</organism>
<dbReference type="Proteomes" id="UP000597762">
    <property type="component" value="Unassembled WGS sequence"/>
</dbReference>
<feature type="transmembrane region" description="Helical" evidence="1">
    <location>
        <begin position="163"/>
        <end position="191"/>
    </location>
</feature>
<keyword evidence="1" id="KW-0472">Membrane</keyword>
<dbReference type="AlphaFoldDB" id="A0A812DAN1"/>
<proteinExistence type="predicted"/>
<evidence type="ECO:0000313" key="2">
    <source>
        <dbReference type="EMBL" id="CAE1290554.1"/>
    </source>
</evidence>
<comment type="caution">
    <text evidence="2">The sequence shown here is derived from an EMBL/GenBank/DDBJ whole genome shotgun (WGS) entry which is preliminary data.</text>
</comment>
<reference evidence="2" key="1">
    <citation type="submission" date="2021-01" db="EMBL/GenBank/DDBJ databases">
        <authorList>
            <person name="Li R."/>
            <person name="Bekaert M."/>
        </authorList>
    </citation>
    <scope>NUCLEOTIDE SEQUENCE</scope>
    <source>
        <strain evidence="2">Farmed</strain>
    </source>
</reference>
<sequence>MNTPSVQAAQIASDILTLQLVARDTRLTVPIDDIFRLSAQLCDGLLVKCDMRNRDTYRIITSPWSSCSDRDGERHVIFVAVELVEKTTFSEGYDNDSVIQLFPGLDGPLTDVFKLCSSYSSTRCIDSPISVTEVNSLSSINPSRPISFSWHDICRRSFKTIPVFFLLLVVYPQWLHFLLCVSLKLCFFLFFSFSSFICNPSFHHYFFKPFTCKFYLFPFCFDKHTDIYTNLTFLFVRFYPLINEKIL</sequence>
<gene>
    <name evidence="2" type="ORF">SPHA_48248</name>
</gene>
<protein>
    <submittedName>
        <fullName evidence="2">Uncharacterized protein</fullName>
    </submittedName>
</protein>
<keyword evidence="3" id="KW-1185">Reference proteome</keyword>
<dbReference type="EMBL" id="CAHIKZ030002667">
    <property type="protein sequence ID" value="CAE1290554.1"/>
    <property type="molecule type" value="Genomic_DNA"/>
</dbReference>
<accession>A0A812DAN1</accession>
<evidence type="ECO:0000256" key="1">
    <source>
        <dbReference type="SAM" id="Phobius"/>
    </source>
</evidence>
<keyword evidence="1" id="KW-1133">Transmembrane helix</keyword>
<evidence type="ECO:0000313" key="3">
    <source>
        <dbReference type="Proteomes" id="UP000597762"/>
    </source>
</evidence>
<name>A0A812DAN1_ACAPH</name>